<name>A0A154IA15_RHILE</name>
<dbReference type="PROSITE" id="PS51892">
    <property type="entry name" value="SUBTILASE"/>
    <property type="match status" value="1"/>
</dbReference>
<dbReference type="InterPro" id="IPR051048">
    <property type="entry name" value="Peptidase_S8/S53_subtilisin"/>
</dbReference>
<reference evidence="9" key="1">
    <citation type="submission" date="2016-03" db="EMBL/GenBank/DDBJ databases">
        <title>Microsymbionts genomes from the relict species Vavilovia formosa.</title>
        <authorList>
            <person name="Chirak E."/>
            <person name="Kimeklis A."/>
            <person name="Kopat V."/>
            <person name="Andronov E."/>
        </authorList>
    </citation>
    <scope>NUCLEOTIDE SEQUENCE [LARGE SCALE GENOMIC DNA]</scope>
    <source>
        <strain evidence="9">Vaf12</strain>
    </source>
</reference>
<evidence type="ECO:0000256" key="3">
    <source>
        <dbReference type="ARBA" id="ARBA00022801"/>
    </source>
</evidence>
<feature type="active site" description="Charge relay system" evidence="5">
    <location>
        <position position="194"/>
    </location>
</feature>
<feature type="active site" description="Charge relay system" evidence="5">
    <location>
        <position position="395"/>
    </location>
</feature>
<evidence type="ECO:0000256" key="2">
    <source>
        <dbReference type="ARBA" id="ARBA00022670"/>
    </source>
</evidence>
<evidence type="ECO:0000256" key="1">
    <source>
        <dbReference type="ARBA" id="ARBA00011073"/>
    </source>
</evidence>
<dbReference type="CDD" id="cd07480">
    <property type="entry name" value="Peptidases_S8_12"/>
    <property type="match status" value="1"/>
</dbReference>
<dbReference type="GO" id="GO:0006508">
    <property type="term" value="P:proteolysis"/>
    <property type="evidence" value="ECO:0007669"/>
    <property type="project" value="UniProtKB-KW"/>
</dbReference>
<evidence type="ECO:0000256" key="4">
    <source>
        <dbReference type="ARBA" id="ARBA00022825"/>
    </source>
</evidence>
<dbReference type="PANTHER" id="PTHR43399:SF4">
    <property type="entry name" value="CELL WALL-ASSOCIATED PROTEASE"/>
    <property type="match status" value="1"/>
</dbReference>
<evidence type="ECO:0000256" key="6">
    <source>
        <dbReference type="RuleBase" id="RU003355"/>
    </source>
</evidence>
<gene>
    <name evidence="9" type="ORF">A4A59_03810</name>
</gene>
<comment type="similarity">
    <text evidence="1 5 6">Belongs to the peptidase S8 family.</text>
</comment>
<keyword evidence="4 5" id="KW-0720">Serine protease</keyword>
<dbReference type="Gene3D" id="3.40.50.200">
    <property type="entry name" value="Peptidase S8/S53 domain"/>
    <property type="match status" value="1"/>
</dbReference>
<feature type="region of interest" description="Disordered" evidence="7">
    <location>
        <begin position="1"/>
        <end position="20"/>
    </location>
</feature>
<dbReference type="GO" id="GO:0004252">
    <property type="term" value="F:serine-type endopeptidase activity"/>
    <property type="evidence" value="ECO:0007669"/>
    <property type="project" value="UniProtKB-UniRule"/>
</dbReference>
<protein>
    <submittedName>
        <fullName evidence="9">Protease</fullName>
    </submittedName>
</protein>
<dbReference type="PROSITE" id="PS00136">
    <property type="entry name" value="SUBTILASE_ASP"/>
    <property type="match status" value="1"/>
</dbReference>
<evidence type="ECO:0000259" key="8">
    <source>
        <dbReference type="Pfam" id="PF00082"/>
    </source>
</evidence>
<accession>A0A154IA15</accession>
<evidence type="ECO:0000313" key="9">
    <source>
        <dbReference type="EMBL" id="KZA97305.1"/>
    </source>
</evidence>
<dbReference type="InterPro" id="IPR000209">
    <property type="entry name" value="Peptidase_S8/S53_dom"/>
</dbReference>
<keyword evidence="3 5" id="KW-0378">Hydrolase</keyword>
<comment type="caution">
    <text evidence="9">The sequence shown here is derived from an EMBL/GenBank/DDBJ whole genome shotgun (WGS) entry which is preliminary data.</text>
</comment>
<evidence type="ECO:0000256" key="5">
    <source>
        <dbReference type="PROSITE-ProRule" id="PRU01240"/>
    </source>
</evidence>
<dbReference type="PRINTS" id="PR00723">
    <property type="entry name" value="SUBTILISIN"/>
</dbReference>
<feature type="active site" description="Charge relay system" evidence="5">
    <location>
        <position position="226"/>
    </location>
</feature>
<dbReference type="Pfam" id="PF00082">
    <property type="entry name" value="Peptidase_S8"/>
    <property type="match status" value="1"/>
</dbReference>
<keyword evidence="2 5" id="KW-0645">Protease</keyword>
<feature type="domain" description="Peptidase S8/S53" evidence="8">
    <location>
        <begin position="185"/>
        <end position="419"/>
    </location>
</feature>
<dbReference type="InterPro" id="IPR023828">
    <property type="entry name" value="Peptidase_S8_Ser-AS"/>
</dbReference>
<dbReference type="PANTHER" id="PTHR43399">
    <property type="entry name" value="SUBTILISIN-RELATED"/>
    <property type="match status" value="1"/>
</dbReference>
<dbReference type="InterPro" id="IPR036852">
    <property type="entry name" value="Peptidase_S8/S53_dom_sf"/>
</dbReference>
<sequence>MAKSTRGRVNAPGDGTSGLGMVVRFTPKARSEGVQQLEKGGFRVASSKDFRSAVAVPNDFDGADVQYFERFGIAIVRRDGERLKPMLQNAMQRKVVSAARPERSYRALGGPLTKRLDLAQATVGGAATPMDRDYLLGYRDAVNELVDRLLDKRGAEGLVARAAFDETSNTWGLQAVRAIESDLSGAGIKVAVLDTGFDETHQDFVGRSVTKKLFATRSSEGDVHGHGTHCIGTACGPLRPTSGPRYGIAHEAEIYAGKVLGDDGFGTDRSIIAGMEWALDEGCHIISMSLGAAAQIGDAPSDDYEQIGQVCLDAGTLVVAAAGNESSRPQQIEPVGSPANASTILGVGAVDRSVAPASFSCGGLNPGQEVDIAAPGVDIFSSLPDDKYDRWNGTSMATPHVAGVAALIAQSDPKFRGWALWARLIQLTKPLSSPARDVGKGLLQARGSGEV</sequence>
<dbReference type="AlphaFoldDB" id="A0A154IA15"/>
<dbReference type="EMBL" id="LVYU01000134">
    <property type="protein sequence ID" value="KZA97305.1"/>
    <property type="molecule type" value="Genomic_DNA"/>
</dbReference>
<dbReference type="RefSeq" id="WP_062944593.1">
    <property type="nucleotide sequence ID" value="NZ_CP171844.1"/>
</dbReference>
<dbReference type="InterPro" id="IPR015500">
    <property type="entry name" value="Peptidase_S8_subtilisin-rel"/>
</dbReference>
<organism evidence="9">
    <name type="scientific">Rhizobium leguminosarum</name>
    <dbReference type="NCBI Taxonomy" id="384"/>
    <lineage>
        <taxon>Bacteria</taxon>
        <taxon>Pseudomonadati</taxon>
        <taxon>Pseudomonadota</taxon>
        <taxon>Alphaproteobacteria</taxon>
        <taxon>Hyphomicrobiales</taxon>
        <taxon>Rhizobiaceae</taxon>
        <taxon>Rhizobium/Agrobacterium group</taxon>
        <taxon>Rhizobium</taxon>
    </lineage>
</organism>
<proteinExistence type="inferred from homology"/>
<dbReference type="SUPFAM" id="SSF52743">
    <property type="entry name" value="Subtilisin-like"/>
    <property type="match status" value="1"/>
</dbReference>
<evidence type="ECO:0000256" key="7">
    <source>
        <dbReference type="SAM" id="MobiDB-lite"/>
    </source>
</evidence>
<dbReference type="InterPro" id="IPR023827">
    <property type="entry name" value="Peptidase_S8_Asp-AS"/>
</dbReference>
<dbReference type="PROSITE" id="PS00138">
    <property type="entry name" value="SUBTILASE_SER"/>
    <property type="match status" value="1"/>
</dbReference>